<evidence type="ECO:0000313" key="1">
    <source>
        <dbReference type="EMBL" id="VFR20627.1"/>
    </source>
</evidence>
<gene>
    <name evidence="2" type="ORF">ANDO1_1969</name>
    <name evidence="1" type="ORF">ANDO2_1875</name>
</gene>
<organism evidence="2">
    <name type="scientific">plant metagenome</name>
    <dbReference type="NCBI Taxonomy" id="1297885"/>
    <lineage>
        <taxon>unclassified sequences</taxon>
        <taxon>metagenomes</taxon>
        <taxon>organismal metagenomes</taxon>
    </lineage>
</organism>
<evidence type="ECO:0000313" key="2">
    <source>
        <dbReference type="EMBL" id="VFR38505.1"/>
    </source>
</evidence>
<dbReference type="AlphaFoldDB" id="A0A484QLK7"/>
<dbReference type="EMBL" id="CAADHZ010000027">
    <property type="protein sequence ID" value="VFR38505.1"/>
    <property type="molecule type" value="Genomic_DNA"/>
</dbReference>
<proteinExistence type="predicted"/>
<protein>
    <submittedName>
        <fullName evidence="2">Uncharacterized protein</fullName>
    </submittedName>
</protein>
<sequence>MLQLTLHADAGEAQIMNGRHGESAFSQRIFNQCDIVSGPSHESKSNFA</sequence>
<name>A0A484QLK7_9ZZZZ</name>
<dbReference type="EMBL" id="CAADIB010000003">
    <property type="protein sequence ID" value="VFR20627.1"/>
    <property type="molecule type" value="Genomic_DNA"/>
</dbReference>
<accession>A0A484QLK7</accession>
<reference evidence="2" key="1">
    <citation type="submission" date="2019-03" db="EMBL/GenBank/DDBJ databases">
        <authorList>
            <person name="Danneels B."/>
        </authorList>
    </citation>
    <scope>NUCLEOTIDE SEQUENCE</scope>
</reference>